<sequence length="356" mass="40358">MPTSYEHQYDTLINRLGFSYARGQIKQILDNVPTSKIELKSTVLSVINNNESLQDKFYDLGLLSLQLNTRQVEIYSVVGDDKSSLDSLFGSELEPKNKVFNEDFPFPVENAASFSSAKIGVIYPMKFSSVKFGDNEYKSLLVSTIIEKEVDEPIQQNYLSLAGLALQEDNALIFVKKKVRTQLFHAVYWNSEKSRLILSVDRHALSHSLSQEQLFILRRYLMMRGIDCGHAVNFFGAIEPIYAADDGFITKIGHVTTDGNPVRIPLKGREKCLKQDNYHMTGEESGFVHAKFAVAKKWEFLVSGANRKVEIEIELAGRPQMLDTSQPLTDFSVNKARRLQDFSFAIERVLLHTQTS</sequence>
<accession>A0AAW9YCR2</accession>
<evidence type="ECO:0000313" key="2">
    <source>
        <dbReference type="Proteomes" id="UP000480681"/>
    </source>
</evidence>
<dbReference type="RefSeq" id="WP_163149005.1">
    <property type="nucleotide sequence ID" value="NZ_JAAIKZ010000028.1"/>
</dbReference>
<dbReference type="EMBL" id="JAAIKZ010000028">
    <property type="protein sequence ID" value="NEX76216.1"/>
    <property type="molecule type" value="Genomic_DNA"/>
</dbReference>
<dbReference type="AlphaFoldDB" id="A0AAW9YCR2"/>
<comment type="caution">
    <text evidence="1">The sequence shown here is derived from an EMBL/GenBank/DDBJ whole genome shotgun (WGS) entry which is preliminary data.</text>
</comment>
<proteinExistence type="predicted"/>
<reference evidence="1 2" key="1">
    <citation type="submission" date="2020-02" db="EMBL/GenBank/DDBJ databases">
        <title>Genome sequencing of Aeromonas rivipollensis.</title>
        <authorList>
            <person name="Fono-Tamo Ubani E.K."/>
            <person name="Lekota K.E."/>
        </authorList>
    </citation>
    <scope>NUCLEOTIDE SEQUENCE [LARGE SCALE GENOMIC DNA]</scope>
    <source>
        <strain evidence="1 2">G87</strain>
    </source>
</reference>
<name>A0AAW9YCR2_9GAMM</name>
<gene>
    <name evidence="1" type="ORF">G4911_15985</name>
</gene>
<organism evidence="1 2">
    <name type="scientific">Aeromonas rivipollensis</name>
    <dbReference type="NCBI Taxonomy" id="948519"/>
    <lineage>
        <taxon>Bacteria</taxon>
        <taxon>Pseudomonadati</taxon>
        <taxon>Pseudomonadota</taxon>
        <taxon>Gammaproteobacteria</taxon>
        <taxon>Aeromonadales</taxon>
        <taxon>Aeromonadaceae</taxon>
        <taxon>Aeromonas</taxon>
    </lineage>
</organism>
<evidence type="ECO:0000313" key="1">
    <source>
        <dbReference type="EMBL" id="NEX76216.1"/>
    </source>
</evidence>
<dbReference type="Proteomes" id="UP000480681">
    <property type="component" value="Unassembled WGS sequence"/>
</dbReference>
<protein>
    <submittedName>
        <fullName evidence="1">Uncharacterized protein</fullName>
    </submittedName>
</protein>